<evidence type="ECO:0000256" key="1">
    <source>
        <dbReference type="SAM" id="SignalP"/>
    </source>
</evidence>
<keyword evidence="3" id="KW-1185">Reference proteome</keyword>
<evidence type="ECO:0000313" key="2">
    <source>
        <dbReference type="EMBL" id="OLZ54547.1"/>
    </source>
</evidence>
<feature type="chain" id="PRO_5039494586" evidence="1">
    <location>
        <begin position="23"/>
        <end position="68"/>
    </location>
</feature>
<proteinExistence type="predicted"/>
<dbReference type="AlphaFoldDB" id="A0A1R0KYX4"/>
<gene>
    <name evidence="2" type="ORF">BS329_08465</name>
</gene>
<keyword evidence="1" id="KW-0732">Signal</keyword>
<reference evidence="2 3" key="1">
    <citation type="submission" date="2016-01" db="EMBL/GenBank/DDBJ databases">
        <title>Amycolatopsis coloradensis genome sequencing and assembly.</title>
        <authorList>
            <person name="Mayilraj S."/>
        </authorList>
    </citation>
    <scope>NUCLEOTIDE SEQUENCE [LARGE SCALE GENOMIC DNA]</scope>
    <source>
        <strain evidence="2 3">DSM 44225</strain>
    </source>
</reference>
<comment type="caution">
    <text evidence="2">The sequence shown here is derived from an EMBL/GenBank/DDBJ whole genome shotgun (WGS) entry which is preliminary data.</text>
</comment>
<dbReference type="InterPro" id="IPR006311">
    <property type="entry name" value="TAT_signal"/>
</dbReference>
<name>A0A1R0KYX4_9PSEU</name>
<protein>
    <submittedName>
        <fullName evidence="2">Uncharacterized protein</fullName>
    </submittedName>
</protein>
<dbReference type="Gene3D" id="3.30.300.50">
    <property type="match status" value="1"/>
</dbReference>
<dbReference type="PROSITE" id="PS51318">
    <property type="entry name" value="TAT"/>
    <property type="match status" value="1"/>
</dbReference>
<dbReference type="InterPro" id="IPR035070">
    <property type="entry name" value="Streptogrisin_prodomain"/>
</dbReference>
<dbReference type="RefSeq" id="WP_076157623.1">
    <property type="nucleotide sequence ID" value="NZ_JBEZVB010000109.1"/>
</dbReference>
<dbReference type="STRING" id="76021.BS329_08465"/>
<sequence length="68" mass="6745">MRRRIALALGGGAVLTASLASAALAPVAQASPGLIAAMQRDLGLTAAQAATEPVNEILQTYGLSLVTA</sequence>
<accession>A0A1R0KYX4</accession>
<organism evidence="2 3">
    <name type="scientific">Amycolatopsis coloradensis</name>
    <dbReference type="NCBI Taxonomy" id="76021"/>
    <lineage>
        <taxon>Bacteria</taxon>
        <taxon>Bacillati</taxon>
        <taxon>Actinomycetota</taxon>
        <taxon>Actinomycetes</taxon>
        <taxon>Pseudonocardiales</taxon>
        <taxon>Pseudonocardiaceae</taxon>
        <taxon>Amycolatopsis</taxon>
    </lineage>
</organism>
<feature type="signal peptide" evidence="1">
    <location>
        <begin position="1"/>
        <end position="22"/>
    </location>
</feature>
<dbReference type="Proteomes" id="UP000187486">
    <property type="component" value="Unassembled WGS sequence"/>
</dbReference>
<evidence type="ECO:0000313" key="3">
    <source>
        <dbReference type="Proteomes" id="UP000187486"/>
    </source>
</evidence>
<dbReference type="EMBL" id="MQUQ01000004">
    <property type="protein sequence ID" value="OLZ54547.1"/>
    <property type="molecule type" value="Genomic_DNA"/>
</dbReference>